<keyword evidence="2" id="KW-1185">Reference proteome</keyword>
<dbReference type="RefSeq" id="WP_270039065.1">
    <property type="nucleotide sequence ID" value="NZ_JAPDOD010000005.1"/>
</dbReference>
<evidence type="ECO:0000313" key="2">
    <source>
        <dbReference type="Proteomes" id="UP001149140"/>
    </source>
</evidence>
<dbReference type="EMBL" id="JAPDOD010000005">
    <property type="protein sequence ID" value="MDA0160291.1"/>
    <property type="molecule type" value="Genomic_DNA"/>
</dbReference>
<organism evidence="1 2">
    <name type="scientific">Solirubrobacter ginsenosidimutans</name>
    <dbReference type="NCBI Taxonomy" id="490573"/>
    <lineage>
        <taxon>Bacteria</taxon>
        <taxon>Bacillati</taxon>
        <taxon>Actinomycetota</taxon>
        <taxon>Thermoleophilia</taxon>
        <taxon>Solirubrobacterales</taxon>
        <taxon>Solirubrobacteraceae</taxon>
        <taxon>Solirubrobacter</taxon>
    </lineage>
</organism>
<dbReference type="Proteomes" id="UP001149140">
    <property type="component" value="Unassembled WGS sequence"/>
</dbReference>
<dbReference type="AlphaFoldDB" id="A0A9X3S1N6"/>
<protein>
    <submittedName>
        <fullName evidence="1">Class I SAM-dependent methyltransferase</fullName>
    </submittedName>
</protein>
<dbReference type="Gene3D" id="3.40.50.150">
    <property type="entry name" value="Vaccinia Virus protein VP39"/>
    <property type="match status" value="1"/>
</dbReference>
<dbReference type="Pfam" id="PF13489">
    <property type="entry name" value="Methyltransf_23"/>
    <property type="match status" value="1"/>
</dbReference>
<sequence length="188" mass="20934">MAELPERAYPGMPGYSTMSEHAMRYAWACGLVGGLDVLDLGCGTGYGSEMLSWTARRVRGFDLWQPEQDDLPTWPSAPELHFSHDLCTDPLPSADAGVMFEVLEHLPDPLAALERIWSAVSLLILSFPNPTYHGSPLNPWHVNDWPLGRVETHLEATTIEHFHQPHGSPLLAPGRDAEAPFWVMVARR</sequence>
<reference evidence="1" key="1">
    <citation type="submission" date="2022-10" db="EMBL/GenBank/DDBJ databases">
        <title>The WGS of Solirubrobacter ginsenosidimutans DSM 21036.</title>
        <authorList>
            <person name="Jiang Z."/>
        </authorList>
    </citation>
    <scope>NUCLEOTIDE SEQUENCE</scope>
    <source>
        <strain evidence="1">DSM 21036</strain>
    </source>
</reference>
<dbReference type="GO" id="GO:0008168">
    <property type="term" value="F:methyltransferase activity"/>
    <property type="evidence" value="ECO:0007669"/>
    <property type="project" value="UniProtKB-KW"/>
</dbReference>
<keyword evidence="1" id="KW-0489">Methyltransferase</keyword>
<gene>
    <name evidence="1" type="ORF">OM076_08450</name>
</gene>
<keyword evidence="1" id="KW-0808">Transferase</keyword>
<comment type="caution">
    <text evidence="1">The sequence shown here is derived from an EMBL/GenBank/DDBJ whole genome shotgun (WGS) entry which is preliminary data.</text>
</comment>
<accession>A0A9X3S1N6</accession>
<evidence type="ECO:0000313" key="1">
    <source>
        <dbReference type="EMBL" id="MDA0160291.1"/>
    </source>
</evidence>
<dbReference type="InterPro" id="IPR029063">
    <property type="entry name" value="SAM-dependent_MTases_sf"/>
</dbReference>
<name>A0A9X3S1N6_9ACTN</name>
<dbReference type="SUPFAM" id="SSF53335">
    <property type="entry name" value="S-adenosyl-L-methionine-dependent methyltransferases"/>
    <property type="match status" value="1"/>
</dbReference>
<dbReference type="GO" id="GO:0032259">
    <property type="term" value="P:methylation"/>
    <property type="evidence" value="ECO:0007669"/>
    <property type="project" value="UniProtKB-KW"/>
</dbReference>
<proteinExistence type="predicted"/>